<reference evidence="1" key="1">
    <citation type="submission" date="2014-11" db="EMBL/GenBank/DDBJ databases">
        <authorList>
            <person name="Amaro Gonzalez C."/>
        </authorList>
    </citation>
    <scope>NUCLEOTIDE SEQUENCE</scope>
</reference>
<sequence>MFQDNRNSEWKCREIQVSNIYPETRAGW</sequence>
<dbReference type="EMBL" id="GBXM01074054">
    <property type="protein sequence ID" value="JAH34523.1"/>
    <property type="molecule type" value="Transcribed_RNA"/>
</dbReference>
<organism evidence="1">
    <name type="scientific">Anguilla anguilla</name>
    <name type="common">European freshwater eel</name>
    <name type="synonym">Muraena anguilla</name>
    <dbReference type="NCBI Taxonomy" id="7936"/>
    <lineage>
        <taxon>Eukaryota</taxon>
        <taxon>Metazoa</taxon>
        <taxon>Chordata</taxon>
        <taxon>Craniata</taxon>
        <taxon>Vertebrata</taxon>
        <taxon>Euteleostomi</taxon>
        <taxon>Actinopterygii</taxon>
        <taxon>Neopterygii</taxon>
        <taxon>Teleostei</taxon>
        <taxon>Anguilliformes</taxon>
        <taxon>Anguillidae</taxon>
        <taxon>Anguilla</taxon>
    </lineage>
</organism>
<accession>A0A0E9S1X7</accession>
<name>A0A0E9S1X7_ANGAN</name>
<protein>
    <submittedName>
        <fullName evidence="1">Uncharacterized protein</fullName>
    </submittedName>
</protein>
<evidence type="ECO:0000313" key="1">
    <source>
        <dbReference type="EMBL" id="JAH34523.1"/>
    </source>
</evidence>
<proteinExistence type="predicted"/>
<reference evidence="1" key="2">
    <citation type="journal article" date="2015" name="Fish Shellfish Immunol.">
        <title>Early steps in the European eel (Anguilla anguilla)-Vibrio vulnificus interaction in the gills: Role of the RtxA13 toxin.</title>
        <authorList>
            <person name="Callol A."/>
            <person name="Pajuelo D."/>
            <person name="Ebbesson L."/>
            <person name="Teles M."/>
            <person name="MacKenzie S."/>
            <person name="Amaro C."/>
        </authorList>
    </citation>
    <scope>NUCLEOTIDE SEQUENCE</scope>
</reference>
<dbReference type="AlphaFoldDB" id="A0A0E9S1X7"/>